<dbReference type="UniPathway" id="UPA00034">
    <property type="reaction ID" value="UER00027"/>
</dbReference>
<evidence type="ECO:0000256" key="8">
    <source>
        <dbReference type="RuleBase" id="RU003738"/>
    </source>
</evidence>
<evidence type="ECO:0000259" key="9">
    <source>
        <dbReference type="Pfam" id="PF02784"/>
    </source>
</evidence>
<feature type="binding site" evidence="5">
    <location>
        <position position="377"/>
    </location>
    <ligand>
        <name>pyridoxal 5'-phosphate</name>
        <dbReference type="ChEBI" id="CHEBI:597326"/>
    </ligand>
</feature>
<feature type="binding site" evidence="5">
    <location>
        <position position="317"/>
    </location>
    <ligand>
        <name>substrate</name>
    </ligand>
</feature>
<dbReference type="SUPFAM" id="SSF51419">
    <property type="entry name" value="PLP-binding barrel"/>
    <property type="match status" value="1"/>
</dbReference>
<gene>
    <name evidence="5" type="primary">lysA</name>
    <name evidence="10" type="ORF">HNQ47_000854</name>
</gene>
<dbReference type="Gene3D" id="2.40.37.10">
    <property type="entry name" value="Lyase, Ornithine Decarboxylase, Chain A, domain 1"/>
    <property type="match status" value="1"/>
</dbReference>
<keyword evidence="2 5" id="KW-0210">Decarboxylase</keyword>
<feature type="binding site" evidence="5">
    <location>
        <position position="349"/>
    </location>
    <ligand>
        <name>substrate</name>
    </ligand>
</feature>
<name>A0A7W8CXQ8_9FIRM</name>
<dbReference type="Gene3D" id="3.20.20.10">
    <property type="entry name" value="Alanine racemase"/>
    <property type="match status" value="1"/>
</dbReference>
<comment type="similarity">
    <text evidence="5">Belongs to the Orn/Lys/Arg decarboxylase class-II family. LysA subfamily.</text>
</comment>
<dbReference type="SUPFAM" id="SSF50621">
    <property type="entry name" value="Alanine racemase C-terminal domain-like"/>
    <property type="match status" value="1"/>
</dbReference>
<evidence type="ECO:0000313" key="11">
    <source>
        <dbReference type="Proteomes" id="UP000539953"/>
    </source>
</evidence>
<feature type="binding site" evidence="5">
    <location>
        <position position="321"/>
    </location>
    <ligand>
        <name>substrate</name>
    </ligand>
</feature>
<dbReference type="EMBL" id="JACHHK010000003">
    <property type="protein sequence ID" value="MBB5182834.1"/>
    <property type="molecule type" value="Genomic_DNA"/>
</dbReference>
<protein>
    <recommendedName>
        <fullName evidence="5 6">Diaminopimelate decarboxylase</fullName>
        <shortName evidence="5">DAP decarboxylase</shortName>
        <shortName evidence="5">DAPDC</shortName>
        <ecNumber evidence="5 6">4.1.1.20</ecNumber>
    </recommendedName>
</protein>
<dbReference type="InterPro" id="IPR000183">
    <property type="entry name" value="Orn/DAP/Arg_de-COase"/>
</dbReference>
<dbReference type="GO" id="GO:0008836">
    <property type="term" value="F:diaminopimelate decarboxylase activity"/>
    <property type="evidence" value="ECO:0007669"/>
    <property type="project" value="UniProtKB-UniRule"/>
</dbReference>
<evidence type="ECO:0000256" key="6">
    <source>
        <dbReference type="NCBIfam" id="TIGR01048"/>
    </source>
</evidence>
<evidence type="ECO:0000313" key="10">
    <source>
        <dbReference type="EMBL" id="MBB5182834.1"/>
    </source>
</evidence>
<dbReference type="InterPro" id="IPR022644">
    <property type="entry name" value="De-COase2_N"/>
</dbReference>
<accession>A0A7W8CXQ8</accession>
<dbReference type="AlphaFoldDB" id="A0A7W8CXQ8"/>
<keyword evidence="3 5" id="KW-0663">Pyridoxal phosphate</keyword>
<dbReference type="HAMAP" id="MF_02120">
    <property type="entry name" value="LysA"/>
    <property type="match status" value="1"/>
</dbReference>
<dbReference type="RefSeq" id="WP_183327887.1">
    <property type="nucleotide sequence ID" value="NZ_JACHHK010000003.1"/>
</dbReference>
<feature type="active site" description="Proton donor" evidence="7">
    <location>
        <position position="348"/>
    </location>
</feature>
<comment type="cofactor">
    <cofactor evidence="1 5 7 8">
        <name>pyridoxal 5'-phosphate</name>
        <dbReference type="ChEBI" id="CHEBI:597326"/>
    </cofactor>
</comment>
<dbReference type="InterPro" id="IPR009006">
    <property type="entry name" value="Ala_racemase/Decarboxylase_C"/>
</dbReference>
<evidence type="ECO:0000256" key="3">
    <source>
        <dbReference type="ARBA" id="ARBA00022898"/>
    </source>
</evidence>
<dbReference type="InterPro" id="IPR029066">
    <property type="entry name" value="PLP-binding_barrel"/>
</dbReference>
<dbReference type="FunFam" id="3.20.20.10:FF:000003">
    <property type="entry name" value="Diaminopimelate decarboxylase"/>
    <property type="match status" value="1"/>
</dbReference>
<evidence type="ECO:0000256" key="7">
    <source>
        <dbReference type="PIRSR" id="PIRSR600183-50"/>
    </source>
</evidence>
<dbReference type="NCBIfam" id="TIGR01048">
    <property type="entry name" value="lysA"/>
    <property type="match status" value="1"/>
</dbReference>
<evidence type="ECO:0000256" key="4">
    <source>
        <dbReference type="ARBA" id="ARBA00023239"/>
    </source>
</evidence>
<keyword evidence="5 8" id="KW-0457">Lysine biosynthesis</keyword>
<comment type="catalytic activity">
    <reaction evidence="5 8">
        <text>meso-2,6-diaminopimelate + H(+) = L-lysine + CO2</text>
        <dbReference type="Rhea" id="RHEA:15101"/>
        <dbReference type="ChEBI" id="CHEBI:15378"/>
        <dbReference type="ChEBI" id="CHEBI:16526"/>
        <dbReference type="ChEBI" id="CHEBI:32551"/>
        <dbReference type="ChEBI" id="CHEBI:57791"/>
        <dbReference type="EC" id="4.1.1.20"/>
    </reaction>
</comment>
<comment type="caution">
    <text evidence="10">The sequence shown here is derived from an EMBL/GenBank/DDBJ whole genome shotgun (WGS) entry which is preliminary data.</text>
</comment>
<evidence type="ECO:0000256" key="2">
    <source>
        <dbReference type="ARBA" id="ARBA00022793"/>
    </source>
</evidence>
<dbReference type="EC" id="4.1.1.20" evidence="5 6"/>
<dbReference type="InterPro" id="IPR022653">
    <property type="entry name" value="De-COase2_pyr-phos_BS"/>
</dbReference>
<feature type="modified residue" description="N6-(pyridoxal phosphate)lysine" evidence="5 7">
    <location>
        <position position="53"/>
    </location>
</feature>
<dbReference type="Pfam" id="PF02784">
    <property type="entry name" value="Orn_Arg_deC_N"/>
    <property type="match status" value="1"/>
</dbReference>
<dbReference type="Proteomes" id="UP000539953">
    <property type="component" value="Unassembled WGS sequence"/>
</dbReference>
<dbReference type="PANTHER" id="PTHR43727">
    <property type="entry name" value="DIAMINOPIMELATE DECARBOXYLASE"/>
    <property type="match status" value="1"/>
</dbReference>
<feature type="binding site" evidence="5">
    <location>
        <position position="281"/>
    </location>
    <ligand>
        <name>substrate</name>
    </ligand>
</feature>
<keyword evidence="11" id="KW-1185">Reference proteome</keyword>
<comment type="pathway">
    <text evidence="5 8">Amino-acid biosynthesis; L-lysine biosynthesis via DAP pathway; L-lysine from DL-2,6-diaminopimelate: step 1/1.</text>
</comment>
<reference evidence="10 11" key="1">
    <citation type="submission" date="2020-08" db="EMBL/GenBank/DDBJ databases">
        <title>Genomic Encyclopedia of Type Strains, Phase IV (KMG-IV): sequencing the most valuable type-strain genomes for metagenomic binning, comparative biology and taxonomic classification.</title>
        <authorList>
            <person name="Goeker M."/>
        </authorList>
    </citation>
    <scope>NUCLEOTIDE SEQUENCE [LARGE SCALE GENOMIC DNA]</scope>
    <source>
        <strain evidence="10 11">DSM 25799</strain>
    </source>
</reference>
<dbReference type="InterPro" id="IPR002986">
    <property type="entry name" value="DAP_deCOOHase_LysA"/>
</dbReference>
<feature type="binding site" evidence="5">
    <location>
        <position position="377"/>
    </location>
    <ligand>
        <name>substrate</name>
    </ligand>
</feature>
<feature type="domain" description="Orn/DAP/Arg decarboxylase 2 N-terminal" evidence="9">
    <location>
        <begin position="27"/>
        <end position="285"/>
    </location>
</feature>
<proteinExistence type="inferred from homology"/>
<dbReference type="GO" id="GO:0030170">
    <property type="term" value="F:pyridoxal phosphate binding"/>
    <property type="evidence" value="ECO:0007669"/>
    <property type="project" value="UniProtKB-UniRule"/>
</dbReference>
<dbReference type="PRINTS" id="PR01181">
    <property type="entry name" value="DAPDCRBXLASE"/>
</dbReference>
<organism evidence="10 11">
    <name type="scientific">Catenisphaera adipataccumulans</name>
    <dbReference type="NCBI Taxonomy" id="700500"/>
    <lineage>
        <taxon>Bacteria</taxon>
        <taxon>Bacillati</taxon>
        <taxon>Bacillota</taxon>
        <taxon>Erysipelotrichia</taxon>
        <taxon>Erysipelotrichales</taxon>
        <taxon>Erysipelotrichaceae</taxon>
        <taxon>Catenisphaera</taxon>
    </lineage>
</organism>
<keyword evidence="5" id="KW-0028">Amino-acid biosynthesis</keyword>
<sequence length="418" mass="46391">MIEIAGMSVKELADTYQTPLMVYDENKLRQKMSDFMHYFQSDTFETGVLYASKAFSCKEILRLANEYGMCLDVVSGGELYTAGQVNFPMERVYFHGNNKSLAEMKMAIEYGVGTIIVDNLQEAQVFNELAKNSDHVIHILLRINPGIDAHTHKYIVTGHVDSKFGVSMLQEEEIVRVIKTFDENEHTVFEGFHAHIGSQIFDKNAFAAEIKKMFGFVKKMEEDHGIVLNTVNLGGGFAATYTDADAPIPLPEVCATILDTAKAQQDERQTHVKKLLIEPGRSIVAEAGSTIYTAGFTKQTPNKNYVFVDGGMADNIRPALYQAAYDADVANKDDQPKTVTYTIAGKCCESGDLLIEGIKLPPCQAGDLIIVYTTGAYGYSMASHYNKLPLPAVVFVKDGKARVVIERESYEHMIALEK</sequence>
<comment type="subunit">
    <text evidence="5">Homodimer.</text>
</comment>
<dbReference type="PANTHER" id="PTHR43727:SF2">
    <property type="entry name" value="GROUP IV DECARBOXYLASE"/>
    <property type="match status" value="1"/>
</dbReference>
<feature type="binding site" evidence="5">
    <location>
        <position position="236"/>
    </location>
    <ligand>
        <name>pyridoxal 5'-phosphate</name>
        <dbReference type="ChEBI" id="CHEBI:597326"/>
    </ligand>
</feature>
<comment type="function">
    <text evidence="5">Specifically catalyzes the decarboxylation of meso-diaminopimelate (meso-DAP) to L-lysine.</text>
</comment>
<dbReference type="PROSITE" id="PS00878">
    <property type="entry name" value="ODR_DC_2_1"/>
    <property type="match status" value="1"/>
</dbReference>
<evidence type="ECO:0000256" key="1">
    <source>
        <dbReference type="ARBA" id="ARBA00001933"/>
    </source>
</evidence>
<evidence type="ECO:0000256" key="5">
    <source>
        <dbReference type="HAMAP-Rule" id="MF_02120"/>
    </source>
</evidence>
<dbReference type="GO" id="GO:0009089">
    <property type="term" value="P:lysine biosynthetic process via diaminopimelate"/>
    <property type="evidence" value="ECO:0007669"/>
    <property type="project" value="UniProtKB-UniRule"/>
</dbReference>
<dbReference type="PRINTS" id="PR01179">
    <property type="entry name" value="ODADCRBXLASE"/>
</dbReference>
<feature type="binding site" evidence="5">
    <location>
        <begin position="278"/>
        <end position="281"/>
    </location>
    <ligand>
        <name>pyridoxal 5'-phosphate</name>
        <dbReference type="ChEBI" id="CHEBI:597326"/>
    </ligand>
</feature>
<keyword evidence="4 5" id="KW-0456">Lyase</keyword>
<dbReference type="CDD" id="cd06828">
    <property type="entry name" value="PLPDE_III_DapDC"/>
    <property type="match status" value="1"/>
</dbReference>